<dbReference type="Proteomes" id="UP000664132">
    <property type="component" value="Unassembled WGS sequence"/>
</dbReference>
<proteinExistence type="predicted"/>
<sequence length="466" mass="53024">MERRPPKDSLSSLDQLARLCLSCEYHPSQRGQVISGWRTSIAEAQRDYEKGVALKAKIAELEAGSGSQQPRQDLHDEIARLRYQIALEQDARSSMEAELNQRISQSNNLQQRLYEETCKVRNAMSERDRFLQQMALSESNLTQWKAKCSQAEEALQTQTSRATNLQRVAANADYYRDISEERSQQISDLELTLEEEKLKVAKESRKLSKETTARIELQATNATIHSDLQEISQQRDHLTIELTIERDRNSRILRESNQTRQDLATIKSELIDAQANIEALQADNDRLRLSASENEQQSSMSIAGLRQDLSETQQSLSSIQQVLVAKEKALSEMTENCQSLRKDMDYHKAVTTAAQEADVATITKIRQDLTSAEDKISVAHHALKECQGELSELRTSTEDSEQQHSALIERLTGRFELYRIRPFRAFFMAIMQTFGRRPMAFLEGLRVARFSKVTRSAASGVEPVDK</sequence>
<feature type="coiled-coil region" evidence="1">
    <location>
        <begin position="263"/>
        <end position="297"/>
    </location>
</feature>
<dbReference type="EMBL" id="JAFJYH010000583">
    <property type="protein sequence ID" value="KAG4410807.1"/>
    <property type="molecule type" value="Genomic_DNA"/>
</dbReference>
<keyword evidence="3" id="KW-1185">Reference proteome</keyword>
<dbReference type="AlphaFoldDB" id="A0A8H7T1Y4"/>
<protein>
    <submittedName>
        <fullName evidence="2">Uncharacterized protein</fullName>
    </submittedName>
</protein>
<dbReference type="OrthoDB" id="3433915at2759"/>
<reference evidence="2" key="1">
    <citation type="submission" date="2021-02" db="EMBL/GenBank/DDBJ databases">
        <title>Genome sequence Cadophora malorum strain M34.</title>
        <authorList>
            <person name="Stefanovic E."/>
            <person name="Vu D."/>
            <person name="Scully C."/>
            <person name="Dijksterhuis J."/>
            <person name="Roader J."/>
            <person name="Houbraken J."/>
        </authorList>
    </citation>
    <scope>NUCLEOTIDE SEQUENCE</scope>
    <source>
        <strain evidence="2">M34</strain>
    </source>
</reference>
<organism evidence="2 3">
    <name type="scientific">Cadophora malorum</name>
    <dbReference type="NCBI Taxonomy" id="108018"/>
    <lineage>
        <taxon>Eukaryota</taxon>
        <taxon>Fungi</taxon>
        <taxon>Dikarya</taxon>
        <taxon>Ascomycota</taxon>
        <taxon>Pezizomycotina</taxon>
        <taxon>Leotiomycetes</taxon>
        <taxon>Helotiales</taxon>
        <taxon>Ploettnerulaceae</taxon>
        <taxon>Cadophora</taxon>
    </lineage>
</organism>
<comment type="caution">
    <text evidence="2">The sequence shown here is derived from an EMBL/GenBank/DDBJ whole genome shotgun (WGS) entry which is preliminary data.</text>
</comment>
<name>A0A8H7T1Y4_9HELO</name>
<accession>A0A8H7T1Y4</accession>
<evidence type="ECO:0000256" key="1">
    <source>
        <dbReference type="SAM" id="Coils"/>
    </source>
</evidence>
<gene>
    <name evidence="2" type="ORF">IFR04_016063</name>
</gene>
<keyword evidence="1" id="KW-0175">Coiled coil</keyword>
<evidence type="ECO:0000313" key="3">
    <source>
        <dbReference type="Proteomes" id="UP000664132"/>
    </source>
</evidence>
<evidence type="ECO:0000313" key="2">
    <source>
        <dbReference type="EMBL" id="KAG4410807.1"/>
    </source>
</evidence>